<gene>
    <name evidence="1" type="ORF">CDL12_19635</name>
</gene>
<protein>
    <submittedName>
        <fullName evidence="1">Uncharacterized protein</fullName>
    </submittedName>
</protein>
<keyword evidence="2" id="KW-1185">Reference proteome</keyword>
<name>A0A2G9GR90_9LAMI</name>
<proteinExistence type="predicted"/>
<organism evidence="1 2">
    <name type="scientific">Handroanthus impetiginosus</name>
    <dbReference type="NCBI Taxonomy" id="429701"/>
    <lineage>
        <taxon>Eukaryota</taxon>
        <taxon>Viridiplantae</taxon>
        <taxon>Streptophyta</taxon>
        <taxon>Embryophyta</taxon>
        <taxon>Tracheophyta</taxon>
        <taxon>Spermatophyta</taxon>
        <taxon>Magnoliopsida</taxon>
        <taxon>eudicotyledons</taxon>
        <taxon>Gunneridae</taxon>
        <taxon>Pentapetalae</taxon>
        <taxon>asterids</taxon>
        <taxon>lamiids</taxon>
        <taxon>Lamiales</taxon>
        <taxon>Bignoniaceae</taxon>
        <taxon>Crescentiina</taxon>
        <taxon>Tabebuia alliance</taxon>
        <taxon>Handroanthus</taxon>
    </lineage>
</organism>
<evidence type="ECO:0000313" key="1">
    <source>
        <dbReference type="EMBL" id="PIN07789.1"/>
    </source>
</evidence>
<dbReference type="Proteomes" id="UP000231279">
    <property type="component" value="Unassembled WGS sequence"/>
</dbReference>
<sequence>MLSLWIHPLVASNMEIFIKSCTETISFCSHKSSSQCWCFLQSYSLV</sequence>
<evidence type="ECO:0000313" key="2">
    <source>
        <dbReference type="Proteomes" id="UP000231279"/>
    </source>
</evidence>
<dbReference type="EMBL" id="NKXS01003986">
    <property type="protein sequence ID" value="PIN07789.1"/>
    <property type="molecule type" value="Genomic_DNA"/>
</dbReference>
<accession>A0A2G9GR90</accession>
<dbReference type="AlphaFoldDB" id="A0A2G9GR90"/>
<comment type="caution">
    <text evidence="1">The sequence shown here is derived from an EMBL/GenBank/DDBJ whole genome shotgun (WGS) entry which is preliminary data.</text>
</comment>
<reference evidence="2" key="1">
    <citation type="journal article" date="2018" name="Gigascience">
        <title>Genome assembly of the Pink Ipe (Handroanthus impetiginosus, Bignoniaceae), a highly valued, ecologically keystone Neotropical timber forest tree.</title>
        <authorList>
            <person name="Silva-Junior O.B."/>
            <person name="Grattapaglia D."/>
            <person name="Novaes E."/>
            <person name="Collevatti R.G."/>
        </authorList>
    </citation>
    <scope>NUCLEOTIDE SEQUENCE [LARGE SCALE GENOMIC DNA]</scope>
    <source>
        <strain evidence="2">cv. UFG-1</strain>
    </source>
</reference>